<dbReference type="EMBL" id="LFYR01000729">
    <property type="protein sequence ID" value="KMZ70334.1"/>
    <property type="molecule type" value="Genomic_DNA"/>
</dbReference>
<evidence type="ECO:0000313" key="2">
    <source>
        <dbReference type="Proteomes" id="UP000036987"/>
    </source>
</evidence>
<gene>
    <name evidence="1" type="ORF">ZOSMA_1G03150</name>
</gene>
<accession>A0A0K9PMZ8</accession>
<organism evidence="1 2">
    <name type="scientific">Zostera marina</name>
    <name type="common">Eelgrass</name>
    <dbReference type="NCBI Taxonomy" id="29655"/>
    <lineage>
        <taxon>Eukaryota</taxon>
        <taxon>Viridiplantae</taxon>
        <taxon>Streptophyta</taxon>
        <taxon>Embryophyta</taxon>
        <taxon>Tracheophyta</taxon>
        <taxon>Spermatophyta</taxon>
        <taxon>Magnoliopsida</taxon>
        <taxon>Liliopsida</taxon>
        <taxon>Zosteraceae</taxon>
        <taxon>Zostera</taxon>
    </lineage>
</organism>
<keyword evidence="2" id="KW-1185">Reference proteome</keyword>
<sequence length="86" mass="9666">MKSNSKARVKITLQLGSDELSVVPANGDQLLLSQQIAAMKKETMDILKDFILKNQDPIDVPDETIEDAISEEDEETSNRNYNKSKK</sequence>
<evidence type="ECO:0000313" key="1">
    <source>
        <dbReference type="EMBL" id="KMZ70334.1"/>
    </source>
</evidence>
<dbReference type="PANTHER" id="PTHR37194:SF2">
    <property type="entry name" value="T2E6.7-RELATED"/>
    <property type="match status" value="1"/>
</dbReference>
<proteinExistence type="predicted"/>
<dbReference type="OrthoDB" id="653441at2759"/>
<reference evidence="2" key="1">
    <citation type="journal article" date="2016" name="Nature">
        <title>The genome of the seagrass Zostera marina reveals angiosperm adaptation to the sea.</title>
        <authorList>
            <person name="Olsen J.L."/>
            <person name="Rouze P."/>
            <person name="Verhelst B."/>
            <person name="Lin Y.-C."/>
            <person name="Bayer T."/>
            <person name="Collen J."/>
            <person name="Dattolo E."/>
            <person name="De Paoli E."/>
            <person name="Dittami S."/>
            <person name="Maumus F."/>
            <person name="Michel G."/>
            <person name="Kersting A."/>
            <person name="Lauritano C."/>
            <person name="Lohaus R."/>
            <person name="Toepel M."/>
            <person name="Tonon T."/>
            <person name="Vanneste K."/>
            <person name="Amirebrahimi M."/>
            <person name="Brakel J."/>
            <person name="Bostroem C."/>
            <person name="Chovatia M."/>
            <person name="Grimwood J."/>
            <person name="Jenkins J.W."/>
            <person name="Jueterbock A."/>
            <person name="Mraz A."/>
            <person name="Stam W.T."/>
            <person name="Tice H."/>
            <person name="Bornberg-Bauer E."/>
            <person name="Green P.J."/>
            <person name="Pearson G.A."/>
            <person name="Procaccini G."/>
            <person name="Duarte C.M."/>
            <person name="Schmutz J."/>
            <person name="Reusch T.B.H."/>
            <person name="Van de Peer Y."/>
        </authorList>
    </citation>
    <scope>NUCLEOTIDE SEQUENCE [LARGE SCALE GENOMIC DNA]</scope>
    <source>
        <strain evidence="2">cv. Finnish</strain>
    </source>
</reference>
<dbReference type="PANTHER" id="PTHR37194">
    <property type="entry name" value="T2E6.7-RELATED"/>
    <property type="match status" value="1"/>
</dbReference>
<protein>
    <submittedName>
        <fullName evidence="1">Uncharacterized protein</fullName>
    </submittedName>
</protein>
<dbReference type="Proteomes" id="UP000036987">
    <property type="component" value="Unassembled WGS sequence"/>
</dbReference>
<dbReference type="AlphaFoldDB" id="A0A0K9PMZ8"/>
<comment type="caution">
    <text evidence="1">The sequence shown here is derived from an EMBL/GenBank/DDBJ whole genome shotgun (WGS) entry which is preliminary data.</text>
</comment>
<dbReference type="OMA" id="YTICEST"/>
<name>A0A0K9PMZ8_ZOSMR</name>